<dbReference type="InterPro" id="IPR000843">
    <property type="entry name" value="HTH_LacI"/>
</dbReference>
<evidence type="ECO:0000313" key="5">
    <source>
        <dbReference type="EMBL" id="MBC5737288.1"/>
    </source>
</evidence>
<name>A0A8J6JJN0_9FIRM</name>
<dbReference type="GO" id="GO:0003700">
    <property type="term" value="F:DNA-binding transcription factor activity"/>
    <property type="evidence" value="ECO:0007669"/>
    <property type="project" value="TreeGrafter"/>
</dbReference>
<dbReference type="InterPro" id="IPR028082">
    <property type="entry name" value="Peripla_BP_I"/>
</dbReference>
<organism evidence="5 6">
    <name type="scientific">Lawsonibacter faecis</name>
    <dbReference type="NCBI Taxonomy" id="2763052"/>
    <lineage>
        <taxon>Bacteria</taxon>
        <taxon>Bacillati</taxon>
        <taxon>Bacillota</taxon>
        <taxon>Clostridia</taxon>
        <taxon>Eubacteriales</taxon>
        <taxon>Oscillospiraceae</taxon>
        <taxon>Lawsonibacter</taxon>
    </lineage>
</organism>
<keyword evidence="6" id="KW-1185">Reference proteome</keyword>
<dbReference type="AlphaFoldDB" id="A0A8J6JJN0"/>
<dbReference type="Pfam" id="PF13377">
    <property type="entry name" value="Peripla_BP_3"/>
    <property type="match status" value="1"/>
</dbReference>
<dbReference type="PROSITE" id="PS00356">
    <property type="entry name" value="HTH_LACI_1"/>
    <property type="match status" value="1"/>
</dbReference>
<dbReference type="PROSITE" id="PS50932">
    <property type="entry name" value="HTH_LACI_2"/>
    <property type="match status" value="1"/>
</dbReference>
<keyword evidence="1" id="KW-0805">Transcription regulation</keyword>
<dbReference type="Pfam" id="PF00356">
    <property type="entry name" value="LacI"/>
    <property type="match status" value="1"/>
</dbReference>
<dbReference type="SMART" id="SM00354">
    <property type="entry name" value="HTH_LACI"/>
    <property type="match status" value="1"/>
</dbReference>
<dbReference type="EMBL" id="JACOPQ010000006">
    <property type="protein sequence ID" value="MBC5737288.1"/>
    <property type="molecule type" value="Genomic_DNA"/>
</dbReference>
<evidence type="ECO:0000313" key="6">
    <source>
        <dbReference type="Proteomes" id="UP000607645"/>
    </source>
</evidence>
<dbReference type="Proteomes" id="UP000607645">
    <property type="component" value="Unassembled WGS sequence"/>
</dbReference>
<dbReference type="SUPFAM" id="SSF47413">
    <property type="entry name" value="lambda repressor-like DNA-binding domains"/>
    <property type="match status" value="1"/>
</dbReference>
<evidence type="ECO:0000259" key="4">
    <source>
        <dbReference type="PROSITE" id="PS50932"/>
    </source>
</evidence>
<dbReference type="Gene3D" id="3.40.50.2300">
    <property type="match status" value="2"/>
</dbReference>
<keyword evidence="3" id="KW-0804">Transcription</keyword>
<evidence type="ECO:0000256" key="2">
    <source>
        <dbReference type="ARBA" id="ARBA00023125"/>
    </source>
</evidence>
<dbReference type="PANTHER" id="PTHR30146:SF24">
    <property type="entry name" value="XYLOSE OPERON REGULATORY PROTEIN"/>
    <property type="match status" value="1"/>
</dbReference>
<keyword evidence="2 5" id="KW-0238">DNA-binding</keyword>
<evidence type="ECO:0000256" key="1">
    <source>
        <dbReference type="ARBA" id="ARBA00023015"/>
    </source>
</evidence>
<dbReference type="PANTHER" id="PTHR30146">
    <property type="entry name" value="LACI-RELATED TRANSCRIPTIONAL REPRESSOR"/>
    <property type="match status" value="1"/>
</dbReference>
<dbReference type="Gene3D" id="1.10.260.40">
    <property type="entry name" value="lambda repressor-like DNA-binding domains"/>
    <property type="match status" value="1"/>
</dbReference>
<dbReference type="GO" id="GO:0000976">
    <property type="term" value="F:transcription cis-regulatory region binding"/>
    <property type="evidence" value="ECO:0007669"/>
    <property type="project" value="TreeGrafter"/>
</dbReference>
<reference evidence="5" key="1">
    <citation type="submission" date="2020-08" db="EMBL/GenBank/DDBJ databases">
        <title>Genome public.</title>
        <authorList>
            <person name="Liu C."/>
            <person name="Sun Q."/>
        </authorList>
    </citation>
    <scope>NUCLEOTIDE SEQUENCE</scope>
    <source>
        <strain evidence="5">NSJ-52</strain>
    </source>
</reference>
<gene>
    <name evidence="5" type="ORF">H8S62_09750</name>
</gene>
<feature type="domain" description="HTH lacI-type" evidence="4">
    <location>
        <begin position="2"/>
        <end position="57"/>
    </location>
</feature>
<sequence>MVTLKDIAREAGVSVMTVSNVVNGNLSKVSKENAQRIREIIERRGYVPNASARSLAKNRANIIAIILRGAENENTLENPHNAALVGTIIQKIQKRGYYTMVNMMKCREDITQSLRTWNVDGAVFLGMFDDEIEEMCAASDIPMVFIDSYSSVRQLSNVGIDDYKGGRLAARHLIACGHRSIAFVSPPVLRTGVVQHRFAGFCDELEQHGISFRSEHQFVLESDVRPEDTMELGRRLAQLREKFSAVFVTSDQIASYLIQGMRSTGIRIPDDMSIIGFDDLMICRQMTPQLTTIAQDLEEKARLSVDILFRRLSAPAAPAESLVLDVTLVERESVAVKR</sequence>
<dbReference type="InterPro" id="IPR010982">
    <property type="entry name" value="Lambda_DNA-bd_dom_sf"/>
</dbReference>
<dbReference type="InterPro" id="IPR046335">
    <property type="entry name" value="LacI/GalR-like_sensor"/>
</dbReference>
<comment type="caution">
    <text evidence="5">The sequence shown here is derived from an EMBL/GenBank/DDBJ whole genome shotgun (WGS) entry which is preliminary data.</text>
</comment>
<evidence type="ECO:0000256" key="3">
    <source>
        <dbReference type="ARBA" id="ARBA00023163"/>
    </source>
</evidence>
<proteinExistence type="predicted"/>
<dbReference type="CDD" id="cd06267">
    <property type="entry name" value="PBP1_LacI_sugar_binding-like"/>
    <property type="match status" value="1"/>
</dbReference>
<dbReference type="PRINTS" id="PR00036">
    <property type="entry name" value="HTHLACI"/>
</dbReference>
<dbReference type="RefSeq" id="WP_155147413.1">
    <property type="nucleotide sequence ID" value="NZ_JACOPQ010000006.1"/>
</dbReference>
<protein>
    <submittedName>
        <fullName evidence="5">LacI family DNA-binding transcriptional regulator</fullName>
    </submittedName>
</protein>
<dbReference type="SUPFAM" id="SSF53822">
    <property type="entry name" value="Periplasmic binding protein-like I"/>
    <property type="match status" value="1"/>
</dbReference>
<dbReference type="CDD" id="cd01392">
    <property type="entry name" value="HTH_LacI"/>
    <property type="match status" value="1"/>
</dbReference>
<accession>A0A8J6JJN0</accession>